<name>A0A151JL58_9VIBR</name>
<evidence type="ECO:0000313" key="7">
    <source>
        <dbReference type="Proteomes" id="UP000075609"/>
    </source>
</evidence>
<dbReference type="AlphaFoldDB" id="A0A151JL58"/>
<dbReference type="Proteomes" id="UP000075609">
    <property type="component" value="Unassembled WGS sequence"/>
</dbReference>
<keyword evidence="7" id="KW-1185">Reference proteome</keyword>
<accession>A0A151L099</accession>
<feature type="transmembrane region" description="Helical" evidence="1">
    <location>
        <begin position="50"/>
        <end position="72"/>
    </location>
</feature>
<evidence type="ECO:0000313" key="5">
    <source>
        <dbReference type="Proteomes" id="UP000075346"/>
    </source>
</evidence>
<evidence type="ECO:0000313" key="4">
    <source>
        <dbReference type="EMBL" id="KYN89659.1"/>
    </source>
</evidence>
<comment type="caution">
    <text evidence="2">The sequence shown here is derived from an EMBL/GenBank/DDBJ whole genome shotgun (WGS) entry which is preliminary data.</text>
</comment>
<dbReference type="Proteomes" id="UP000075349">
    <property type="component" value="Unassembled WGS sequence"/>
</dbReference>
<reference evidence="6 7" key="1">
    <citation type="submission" date="2015-12" db="EMBL/GenBank/DDBJ databases">
        <authorList>
            <person name="Tarr C.L."/>
            <person name="Gladney L.M."/>
        </authorList>
    </citation>
    <scope>NUCLEOTIDE SEQUENCE [LARGE SCALE GENOMIC DNA]</scope>
    <source>
        <strain evidence="3 7">1048-83</strain>
        <strain evidence="4">2538-88</strain>
        <strain evidence="6">2756-81</strain>
    </source>
</reference>
<gene>
    <name evidence="3" type="ORF">ATY35_13590</name>
    <name evidence="4" type="ORF">ATY37_11825</name>
    <name evidence="2" type="ORF">AUQ44_14910</name>
</gene>
<accession>A0A151JL58</accession>
<proteinExistence type="predicted"/>
<keyword evidence="1" id="KW-0812">Transmembrane</keyword>
<dbReference type="EMBL" id="LOBR01000014">
    <property type="protein sequence ID" value="KYN89659.1"/>
    <property type="molecule type" value="Genomic_DNA"/>
</dbReference>
<dbReference type="EMBL" id="LOMK01000001">
    <property type="protein sequence ID" value="KYN26347.1"/>
    <property type="molecule type" value="Genomic_DNA"/>
</dbReference>
<keyword evidence="1" id="KW-0472">Membrane</keyword>
<dbReference type="Proteomes" id="UP000075346">
    <property type="component" value="Unassembled WGS sequence"/>
</dbReference>
<dbReference type="GeneID" id="95679827"/>
<evidence type="ECO:0000313" key="2">
    <source>
        <dbReference type="EMBL" id="KYN26347.1"/>
    </source>
</evidence>
<evidence type="ECO:0000256" key="1">
    <source>
        <dbReference type="SAM" id="Phobius"/>
    </source>
</evidence>
<organism evidence="2 6">
    <name type="scientific">Vibrio cidicii</name>
    <dbReference type="NCBI Taxonomy" id="1763883"/>
    <lineage>
        <taxon>Bacteria</taxon>
        <taxon>Pseudomonadati</taxon>
        <taxon>Pseudomonadota</taxon>
        <taxon>Gammaproteobacteria</taxon>
        <taxon>Vibrionales</taxon>
        <taxon>Vibrionaceae</taxon>
        <taxon>Vibrio</taxon>
    </lineage>
</organism>
<dbReference type="EMBL" id="LOBP01000136">
    <property type="protein sequence ID" value="KYN86615.1"/>
    <property type="molecule type" value="Genomic_DNA"/>
</dbReference>
<feature type="transmembrane region" description="Helical" evidence="1">
    <location>
        <begin position="12"/>
        <end position="30"/>
    </location>
</feature>
<evidence type="ECO:0000313" key="3">
    <source>
        <dbReference type="EMBL" id="KYN86615.1"/>
    </source>
</evidence>
<sequence>MELQAASSLSTYLAVMMALLIGYPFALVGVKLANSGCRLAKQKWVNRFNYFFALILLIFMIAHIHSDTFLAIELLQWFQPE</sequence>
<evidence type="ECO:0000313" key="6">
    <source>
        <dbReference type="Proteomes" id="UP000075349"/>
    </source>
</evidence>
<reference evidence="2 5" key="2">
    <citation type="submission" date="2015-12" db="EMBL/GenBank/DDBJ databases">
        <authorList>
            <person name="Shamseldin A."/>
            <person name="Moawad H."/>
            <person name="Abd El-Rahim W.M."/>
            <person name="Sadowsky M.J."/>
        </authorList>
    </citation>
    <scope>NUCLEOTIDE SEQUENCE [LARGE SCALE GENOMIC DNA]</scope>
    <source>
        <strain evidence="5">2538-88</strain>
        <strain evidence="2">2756-81</strain>
    </source>
</reference>
<dbReference type="RefSeq" id="WP_061893940.1">
    <property type="nucleotide sequence ID" value="NZ_CAXYEW010000030.1"/>
</dbReference>
<protein>
    <submittedName>
        <fullName evidence="2">NrfF protein</fullName>
    </submittedName>
</protein>
<keyword evidence="1" id="KW-1133">Transmembrane helix</keyword>